<dbReference type="PANTHER" id="PTHR43157">
    <property type="entry name" value="PHOSPHATIDYLINOSITOL-GLYCAN BIOSYNTHESIS CLASS F PROTEIN-RELATED"/>
    <property type="match status" value="1"/>
</dbReference>
<keyword evidence="1" id="KW-0560">Oxidoreductase</keyword>
<sequence length="326" mass="34550">MGFLRSQLIETRKLPYPNASYAGQTIVITGSNTGLGKEAARHYARLGASRLILAVRNLEKGQAARKDIQTTAAKGTAIDVWELDMAKYSSVQAFAARVDAELGRVDIFHANAGVVCPKYSVTEGNETSVTINYVSTFLLAALVLPKLKATAAQFSVRPTLVITNSGAHEHTKFPHMSAASTAIKNGGGLGGASDGAILAAYPVSKLLGVFAVRSIAKERPADAYPVTVNMVSPGLCHSELSREAEGVQKVAFSIMKAAVARTTEEGSRTLVDAGVQGAKSHGQYLADCRIAQPSAVVLDNPDVQDRLWVELKAKLEAIQPGVTDNF</sequence>
<dbReference type="Gene3D" id="3.40.50.720">
    <property type="entry name" value="NAD(P)-binding Rossmann-like Domain"/>
    <property type="match status" value="1"/>
</dbReference>
<comment type="caution">
    <text evidence="2">The sequence shown here is derived from an EMBL/GenBank/DDBJ whole genome shotgun (WGS) entry which is preliminary data.</text>
</comment>
<dbReference type="PANTHER" id="PTHR43157:SF31">
    <property type="entry name" value="PHOSPHATIDYLINOSITOL-GLYCAN BIOSYNTHESIS CLASS F PROTEIN"/>
    <property type="match status" value="1"/>
</dbReference>
<protein>
    <submittedName>
        <fullName evidence="2">Short-chain dehydrogenase reductase family</fullName>
    </submittedName>
</protein>
<proteinExistence type="predicted"/>
<dbReference type="Pfam" id="PF00106">
    <property type="entry name" value="adh_short"/>
    <property type="match status" value="1"/>
</dbReference>
<evidence type="ECO:0000256" key="1">
    <source>
        <dbReference type="ARBA" id="ARBA00023002"/>
    </source>
</evidence>
<name>A0ABR1PTA1_9PEZI</name>
<gene>
    <name evidence="2" type="ORF">PG986_014182</name>
</gene>
<evidence type="ECO:0000313" key="3">
    <source>
        <dbReference type="Proteomes" id="UP001391051"/>
    </source>
</evidence>
<dbReference type="RefSeq" id="XP_066692642.1">
    <property type="nucleotide sequence ID" value="XM_066850404.1"/>
</dbReference>
<dbReference type="Proteomes" id="UP001391051">
    <property type="component" value="Unassembled WGS sequence"/>
</dbReference>
<organism evidence="2 3">
    <name type="scientific">Apiospora aurea</name>
    <dbReference type="NCBI Taxonomy" id="335848"/>
    <lineage>
        <taxon>Eukaryota</taxon>
        <taxon>Fungi</taxon>
        <taxon>Dikarya</taxon>
        <taxon>Ascomycota</taxon>
        <taxon>Pezizomycotina</taxon>
        <taxon>Sordariomycetes</taxon>
        <taxon>Xylariomycetidae</taxon>
        <taxon>Amphisphaeriales</taxon>
        <taxon>Apiosporaceae</taxon>
        <taxon>Apiospora</taxon>
    </lineage>
</organism>
<dbReference type="PRINTS" id="PR00081">
    <property type="entry name" value="GDHRDH"/>
</dbReference>
<dbReference type="InterPro" id="IPR036291">
    <property type="entry name" value="NAD(P)-bd_dom_sf"/>
</dbReference>
<dbReference type="SUPFAM" id="SSF51735">
    <property type="entry name" value="NAD(P)-binding Rossmann-fold domains"/>
    <property type="match status" value="1"/>
</dbReference>
<dbReference type="InterPro" id="IPR002347">
    <property type="entry name" value="SDR_fam"/>
</dbReference>
<reference evidence="2 3" key="1">
    <citation type="submission" date="2023-01" db="EMBL/GenBank/DDBJ databases">
        <title>Analysis of 21 Apiospora genomes using comparative genomics revels a genus with tremendous synthesis potential of carbohydrate active enzymes and secondary metabolites.</title>
        <authorList>
            <person name="Sorensen T."/>
        </authorList>
    </citation>
    <scope>NUCLEOTIDE SEQUENCE [LARGE SCALE GENOMIC DNA]</scope>
    <source>
        <strain evidence="2 3">CBS 24483</strain>
    </source>
</reference>
<dbReference type="GeneID" id="92083466"/>
<evidence type="ECO:0000313" key="2">
    <source>
        <dbReference type="EMBL" id="KAK7937314.1"/>
    </source>
</evidence>
<dbReference type="EMBL" id="JAQQWE010000010">
    <property type="protein sequence ID" value="KAK7937314.1"/>
    <property type="molecule type" value="Genomic_DNA"/>
</dbReference>
<accession>A0ABR1PTA1</accession>
<keyword evidence="3" id="KW-1185">Reference proteome</keyword>